<name>A0A7J7C0G9_TRIWF</name>
<proteinExistence type="predicted"/>
<keyword evidence="1" id="KW-1133">Transmembrane helix</keyword>
<evidence type="ECO:0000313" key="3">
    <source>
        <dbReference type="Proteomes" id="UP000593562"/>
    </source>
</evidence>
<keyword evidence="1" id="KW-0812">Transmembrane</keyword>
<keyword evidence="3" id="KW-1185">Reference proteome</keyword>
<keyword evidence="1" id="KW-0472">Membrane</keyword>
<dbReference type="Proteomes" id="UP000593562">
    <property type="component" value="Unassembled WGS sequence"/>
</dbReference>
<dbReference type="InParanoid" id="A0A7J7C0G9"/>
<accession>A0A7J7C0G9</accession>
<dbReference type="AlphaFoldDB" id="A0A7J7C0G9"/>
<comment type="caution">
    <text evidence="2">The sequence shown here is derived from an EMBL/GenBank/DDBJ whole genome shotgun (WGS) entry which is preliminary data.</text>
</comment>
<evidence type="ECO:0000256" key="1">
    <source>
        <dbReference type="SAM" id="Phobius"/>
    </source>
</evidence>
<feature type="transmembrane region" description="Helical" evidence="1">
    <location>
        <begin position="6"/>
        <end position="27"/>
    </location>
</feature>
<protein>
    <submittedName>
        <fullName evidence="2">Uncharacterized protein</fullName>
    </submittedName>
</protein>
<evidence type="ECO:0000313" key="2">
    <source>
        <dbReference type="EMBL" id="KAF5727425.1"/>
    </source>
</evidence>
<organism evidence="2 3">
    <name type="scientific">Tripterygium wilfordii</name>
    <name type="common">Thunder God vine</name>
    <dbReference type="NCBI Taxonomy" id="458696"/>
    <lineage>
        <taxon>Eukaryota</taxon>
        <taxon>Viridiplantae</taxon>
        <taxon>Streptophyta</taxon>
        <taxon>Embryophyta</taxon>
        <taxon>Tracheophyta</taxon>
        <taxon>Spermatophyta</taxon>
        <taxon>Magnoliopsida</taxon>
        <taxon>eudicotyledons</taxon>
        <taxon>Gunneridae</taxon>
        <taxon>Pentapetalae</taxon>
        <taxon>rosids</taxon>
        <taxon>fabids</taxon>
        <taxon>Celastrales</taxon>
        <taxon>Celastraceae</taxon>
        <taxon>Tripterygium</taxon>
    </lineage>
</organism>
<sequence>MATMNYLSSSIAMLMTTGTLLNLTWWLRRWRRSSSQHLLLRFSLLSQPGCPPICPLHLKLKKSVHPGRISELDYQVCELQEELKKLIGQINLSESWKRLRPQLGHKGPKN</sequence>
<dbReference type="EMBL" id="JAAARO010000022">
    <property type="protein sequence ID" value="KAF5727425.1"/>
    <property type="molecule type" value="Genomic_DNA"/>
</dbReference>
<reference evidence="2 3" key="1">
    <citation type="journal article" date="2020" name="Nat. Commun.">
        <title>Genome of Tripterygium wilfordii and identification of cytochrome P450 involved in triptolide biosynthesis.</title>
        <authorList>
            <person name="Tu L."/>
            <person name="Su P."/>
            <person name="Zhang Z."/>
            <person name="Gao L."/>
            <person name="Wang J."/>
            <person name="Hu T."/>
            <person name="Zhou J."/>
            <person name="Zhang Y."/>
            <person name="Zhao Y."/>
            <person name="Liu Y."/>
            <person name="Song Y."/>
            <person name="Tong Y."/>
            <person name="Lu Y."/>
            <person name="Yang J."/>
            <person name="Xu C."/>
            <person name="Jia M."/>
            <person name="Peters R.J."/>
            <person name="Huang L."/>
            <person name="Gao W."/>
        </authorList>
    </citation>
    <scope>NUCLEOTIDE SEQUENCE [LARGE SCALE GENOMIC DNA]</scope>
    <source>
        <strain evidence="3">cv. XIE 37</strain>
        <tissue evidence="2">Leaf</tissue>
    </source>
</reference>
<gene>
    <name evidence="2" type="ORF">HS088_TW22G01118</name>
</gene>